<feature type="transmembrane region" description="Helical" evidence="13">
    <location>
        <begin position="12"/>
        <end position="31"/>
    </location>
</feature>
<keyword evidence="9 13" id="KW-0472">Membrane</keyword>
<dbReference type="GO" id="GO:0045259">
    <property type="term" value="C:proton-transporting ATP synthase complex"/>
    <property type="evidence" value="ECO:0007669"/>
    <property type="project" value="UniProtKB-KW"/>
</dbReference>
<protein>
    <recommendedName>
        <fullName evidence="13">ATP synthase subunit b</fullName>
    </recommendedName>
    <alternativeName>
        <fullName evidence="13">ATP synthase F(0) sector subunit b</fullName>
    </alternativeName>
    <alternativeName>
        <fullName evidence="13">ATPase subunit I</fullName>
    </alternativeName>
    <alternativeName>
        <fullName evidence="13">F-type ATPase subunit b</fullName>
        <shortName evidence="13">F-ATPase subunit b</shortName>
    </alternativeName>
</protein>
<dbReference type="Gene3D" id="6.10.250.1580">
    <property type="match status" value="1"/>
</dbReference>
<reference evidence="16 17" key="1">
    <citation type="submission" date="2018-04" db="EMBL/GenBank/DDBJ databases">
        <title>Genomic Encyclopedia of Type Strains, Phase IV (KMG-IV): sequencing the most valuable type-strain genomes for metagenomic binning, comparative biology and taxonomic classification.</title>
        <authorList>
            <person name="Goeker M."/>
        </authorList>
    </citation>
    <scope>NUCLEOTIDE SEQUENCE [LARGE SCALE GENOMIC DNA]</scope>
    <source>
        <strain evidence="16 17">DSM 28795</strain>
    </source>
</reference>
<organism evidence="16 17">
    <name type="scientific">Convivina intestini</name>
    <dbReference type="NCBI Taxonomy" id="1505726"/>
    <lineage>
        <taxon>Bacteria</taxon>
        <taxon>Bacillati</taxon>
        <taxon>Bacillota</taxon>
        <taxon>Bacilli</taxon>
        <taxon>Lactobacillales</taxon>
        <taxon>Lactobacillaceae</taxon>
        <taxon>Convivina</taxon>
    </lineage>
</organism>
<evidence type="ECO:0000256" key="6">
    <source>
        <dbReference type="ARBA" id="ARBA00022781"/>
    </source>
</evidence>
<evidence type="ECO:0000256" key="10">
    <source>
        <dbReference type="ARBA" id="ARBA00023310"/>
    </source>
</evidence>
<dbReference type="InterPro" id="IPR005864">
    <property type="entry name" value="ATP_synth_F0_bsu_bac"/>
</dbReference>
<dbReference type="GO" id="GO:0046933">
    <property type="term" value="F:proton-transporting ATP synthase activity, rotational mechanism"/>
    <property type="evidence" value="ECO:0007669"/>
    <property type="project" value="UniProtKB-UniRule"/>
</dbReference>
<keyword evidence="10 13" id="KW-0066">ATP synthesis</keyword>
<evidence type="ECO:0000256" key="2">
    <source>
        <dbReference type="ARBA" id="ARBA00022448"/>
    </source>
</evidence>
<feature type="region of interest" description="Disordered" evidence="15">
    <location>
        <begin position="54"/>
        <end position="89"/>
    </location>
</feature>
<dbReference type="RefSeq" id="WP_089938997.1">
    <property type="nucleotide sequence ID" value="NZ_CAKOEW010000005.1"/>
</dbReference>
<evidence type="ECO:0000256" key="13">
    <source>
        <dbReference type="HAMAP-Rule" id="MF_01398"/>
    </source>
</evidence>
<evidence type="ECO:0000256" key="3">
    <source>
        <dbReference type="ARBA" id="ARBA00022475"/>
    </source>
</evidence>
<dbReference type="NCBIfam" id="TIGR01144">
    <property type="entry name" value="ATP_synt_b"/>
    <property type="match status" value="1"/>
</dbReference>
<evidence type="ECO:0000256" key="14">
    <source>
        <dbReference type="RuleBase" id="RU003848"/>
    </source>
</evidence>
<gene>
    <name evidence="13" type="primary">atpF</name>
    <name evidence="16" type="ORF">C7384_10690</name>
</gene>
<comment type="subcellular location">
    <subcellularLocation>
        <location evidence="13">Cell membrane</location>
        <topology evidence="13">Single-pass membrane protein</topology>
    </subcellularLocation>
    <subcellularLocation>
        <location evidence="12">Endomembrane system</location>
        <topology evidence="12">Single-pass membrane protein</topology>
    </subcellularLocation>
</comment>
<feature type="compositionally biased region" description="Low complexity" evidence="15">
    <location>
        <begin position="80"/>
        <end position="89"/>
    </location>
</feature>
<dbReference type="EMBL" id="QEKT01000006">
    <property type="protein sequence ID" value="PVY83774.1"/>
    <property type="molecule type" value="Genomic_DNA"/>
</dbReference>
<keyword evidence="3 13" id="KW-1003">Cell membrane</keyword>
<sequence>MLGTTLLAAKEMPLGDMLFIIVAFLVLMVILKKVAFGPLTKVLDQRADKISSDLDGAEESRQQAEQLVEQRQNELDQTRQQASEVVASAKASAQKQGEDALAKANERADSIHQQAQADATKMKADAIAGAKSEVANLSVAIASKLMQKELSVDDQRALIDAYIADLDHK</sequence>
<dbReference type="InterPro" id="IPR050059">
    <property type="entry name" value="ATP_synthase_B_chain"/>
</dbReference>
<keyword evidence="5 13" id="KW-0812">Transmembrane</keyword>
<comment type="function">
    <text evidence="11 13">F(1)F(0) ATP synthase produces ATP from ADP in the presence of a proton or sodium gradient. F-type ATPases consist of two structural domains, F(1) containing the extramembraneous catalytic core and F(0) containing the membrane proton channel, linked together by a central stalk and a peripheral stalk. During catalysis, ATP synthesis in the catalytic domain of F(1) is coupled via a rotary mechanism of the central stalk subunits to proton translocation.</text>
</comment>
<dbReference type="HAMAP" id="MF_01398">
    <property type="entry name" value="ATP_synth_b_bprime"/>
    <property type="match status" value="1"/>
</dbReference>
<dbReference type="PANTHER" id="PTHR33445:SF1">
    <property type="entry name" value="ATP SYNTHASE SUBUNIT B"/>
    <property type="match status" value="1"/>
</dbReference>
<evidence type="ECO:0000313" key="16">
    <source>
        <dbReference type="EMBL" id="PVY83774.1"/>
    </source>
</evidence>
<evidence type="ECO:0000256" key="11">
    <source>
        <dbReference type="ARBA" id="ARBA00025198"/>
    </source>
</evidence>
<keyword evidence="4 13" id="KW-0138">CF(0)</keyword>
<dbReference type="GO" id="GO:0046961">
    <property type="term" value="F:proton-transporting ATPase activity, rotational mechanism"/>
    <property type="evidence" value="ECO:0007669"/>
    <property type="project" value="TreeGrafter"/>
</dbReference>
<name>A0A2U1D7X0_9LACO</name>
<dbReference type="GO" id="GO:0012505">
    <property type="term" value="C:endomembrane system"/>
    <property type="evidence" value="ECO:0007669"/>
    <property type="project" value="UniProtKB-SubCell"/>
</dbReference>
<comment type="similarity">
    <text evidence="1 13 14">Belongs to the ATPase B chain family.</text>
</comment>
<evidence type="ECO:0000256" key="8">
    <source>
        <dbReference type="ARBA" id="ARBA00023065"/>
    </source>
</evidence>
<evidence type="ECO:0000256" key="12">
    <source>
        <dbReference type="ARBA" id="ARBA00037847"/>
    </source>
</evidence>
<dbReference type="PANTHER" id="PTHR33445">
    <property type="entry name" value="ATP SYNTHASE SUBUNIT B', CHLOROPLASTIC"/>
    <property type="match status" value="1"/>
</dbReference>
<proteinExistence type="inferred from homology"/>
<dbReference type="Pfam" id="PF00430">
    <property type="entry name" value="ATP-synt_B"/>
    <property type="match status" value="1"/>
</dbReference>
<evidence type="ECO:0000256" key="7">
    <source>
        <dbReference type="ARBA" id="ARBA00022989"/>
    </source>
</evidence>
<keyword evidence="7 13" id="KW-1133">Transmembrane helix</keyword>
<dbReference type="Proteomes" id="UP000245433">
    <property type="component" value="Unassembled WGS sequence"/>
</dbReference>
<keyword evidence="2 13" id="KW-0813">Transport</keyword>
<dbReference type="GO" id="GO:0005886">
    <property type="term" value="C:plasma membrane"/>
    <property type="evidence" value="ECO:0007669"/>
    <property type="project" value="UniProtKB-SubCell"/>
</dbReference>
<evidence type="ECO:0000256" key="1">
    <source>
        <dbReference type="ARBA" id="ARBA00005513"/>
    </source>
</evidence>
<dbReference type="AlphaFoldDB" id="A0A2U1D7X0"/>
<evidence type="ECO:0000256" key="9">
    <source>
        <dbReference type="ARBA" id="ARBA00023136"/>
    </source>
</evidence>
<evidence type="ECO:0000256" key="4">
    <source>
        <dbReference type="ARBA" id="ARBA00022547"/>
    </source>
</evidence>
<comment type="function">
    <text evidence="13">Component of the F(0) channel, it forms part of the peripheral stalk, linking F(1) to F(0).</text>
</comment>
<comment type="caution">
    <text evidence="16">The sequence shown here is derived from an EMBL/GenBank/DDBJ whole genome shotgun (WGS) entry which is preliminary data.</text>
</comment>
<evidence type="ECO:0000256" key="5">
    <source>
        <dbReference type="ARBA" id="ARBA00022692"/>
    </source>
</evidence>
<dbReference type="CDD" id="cd06503">
    <property type="entry name" value="ATP-synt_Fo_b"/>
    <property type="match status" value="1"/>
</dbReference>
<keyword evidence="6 13" id="KW-0375">Hydrogen ion transport</keyword>
<evidence type="ECO:0000313" key="17">
    <source>
        <dbReference type="Proteomes" id="UP000245433"/>
    </source>
</evidence>
<accession>A0A2U1D7X0</accession>
<dbReference type="OrthoDB" id="282095at2"/>
<keyword evidence="8 13" id="KW-0406">Ion transport</keyword>
<keyword evidence="17" id="KW-1185">Reference proteome</keyword>
<evidence type="ECO:0000256" key="15">
    <source>
        <dbReference type="SAM" id="MobiDB-lite"/>
    </source>
</evidence>
<dbReference type="InterPro" id="IPR002146">
    <property type="entry name" value="ATP_synth_b/b'su_bac/chlpt"/>
</dbReference>
<comment type="subunit">
    <text evidence="13">F-type ATPases have 2 components, F(1) - the catalytic core - and F(0) - the membrane proton channel. F(1) has five subunits: alpha(3), beta(3), gamma(1), delta(1), epsilon(1). F(0) has three main subunits: a(1), b(2) and c(10-14). The alpha and beta chains form an alternating ring which encloses part of the gamma chain. F(1) is attached to F(0) by a central stalk formed by the gamma and epsilon chains, while a peripheral stalk is formed by the delta and b chains.</text>
</comment>